<dbReference type="PANTHER" id="PTHR38589">
    <property type="entry name" value="BLR0621 PROTEIN"/>
    <property type="match status" value="1"/>
</dbReference>
<name>A0A437QST1_9GAMM</name>
<dbReference type="AlphaFoldDB" id="A0A437QST1"/>
<reference evidence="2 3" key="1">
    <citation type="submission" date="2019-01" db="EMBL/GenBank/DDBJ databases">
        <authorList>
            <person name="Chen W.-M."/>
        </authorList>
    </citation>
    <scope>NUCLEOTIDE SEQUENCE [LARGE SCALE GENOMIC DNA]</scope>
    <source>
        <strain evidence="2 3">KYPC3</strain>
    </source>
</reference>
<keyword evidence="3" id="KW-1185">Reference proteome</keyword>
<evidence type="ECO:0000256" key="1">
    <source>
        <dbReference type="SAM" id="SignalP"/>
    </source>
</evidence>
<feature type="chain" id="PRO_5019142487" description="YkuD domain-containing protein" evidence="1">
    <location>
        <begin position="23"/>
        <end position="262"/>
    </location>
</feature>
<accession>A0A437QST1</accession>
<dbReference type="EMBL" id="SACS01000009">
    <property type="protein sequence ID" value="RVU37566.1"/>
    <property type="molecule type" value="Genomic_DNA"/>
</dbReference>
<gene>
    <name evidence="2" type="ORF">EOE67_10300</name>
</gene>
<comment type="caution">
    <text evidence="2">The sequence shown here is derived from an EMBL/GenBank/DDBJ whole genome shotgun (WGS) entry which is preliminary data.</text>
</comment>
<protein>
    <recommendedName>
        <fullName evidence="4">YkuD domain-containing protein</fullName>
    </recommendedName>
</protein>
<dbReference type="OrthoDB" id="9804204at2"/>
<dbReference type="PROSITE" id="PS51257">
    <property type="entry name" value="PROKAR_LIPOPROTEIN"/>
    <property type="match status" value="1"/>
</dbReference>
<sequence>MRMVMRLLAISVLFLTACSVVQTPAPKPAEPSQLAIIGGSTQLIVVVSDGWDASHGQLYSFEKMHNRWHAQPMRGAVTLGKKGLAWGLGLHPQQPGLQKVEGDGRAPAGLFTLSGAFGYTTTLHTAMPYQAMQADDFCIDVPTSPLYNQTVDRRKFQPRWTANSTEPMRRDLHNKGDQVYQQGLFIDHNPSNIAGSGSCIFMHLWQSPVTATAGCTAMAKPQLSALLSWLDPAKKPLYLLLPKQQYQLLTQAWQLPELPPTP</sequence>
<feature type="signal peptide" evidence="1">
    <location>
        <begin position="1"/>
        <end position="22"/>
    </location>
</feature>
<evidence type="ECO:0008006" key="4">
    <source>
        <dbReference type="Google" id="ProtNLM"/>
    </source>
</evidence>
<dbReference type="PANTHER" id="PTHR38589:SF1">
    <property type="entry name" value="BLR0621 PROTEIN"/>
    <property type="match status" value="1"/>
</dbReference>
<evidence type="ECO:0000313" key="2">
    <source>
        <dbReference type="EMBL" id="RVU37566.1"/>
    </source>
</evidence>
<organism evidence="2 3">
    <name type="scientific">Rheinheimera riviphila</name>
    <dbReference type="NCBI Taxonomy" id="1834037"/>
    <lineage>
        <taxon>Bacteria</taxon>
        <taxon>Pseudomonadati</taxon>
        <taxon>Pseudomonadota</taxon>
        <taxon>Gammaproteobacteria</taxon>
        <taxon>Chromatiales</taxon>
        <taxon>Chromatiaceae</taxon>
        <taxon>Rheinheimera</taxon>
    </lineage>
</organism>
<keyword evidence="1" id="KW-0732">Signal</keyword>
<proteinExistence type="predicted"/>
<evidence type="ECO:0000313" key="3">
    <source>
        <dbReference type="Proteomes" id="UP000283077"/>
    </source>
</evidence>
<dbReference type="Proteomes" id="UP000283077">
    <property type="component" value="Unassembled WGS sequence"/>
</dbReference>